<organism evidence="2 3">
    <name type="scientific">Nocardioides kribbensis</name>
    <dbReference type="NCBI Taxonomy" id="305517"/>
    <lineage>
        <taxon>Bacteria</taxon>
        <taxon>Bacillati</taxon>
        <taxon>Actinomycetota</taxon>
        <taxon>Actinomycetes</taxon>
        <taxon>Propionibacteriales</taxon>
        <taxon>Nocardioidaceae</taxon>
        <taxon>Nocardioides</taxon>
    </lineage>
</organism>
<accession>A0ABV1P2A9</accession>
<dbReference type="InterPro" id="IPR024072">
    <property type="entry name" value="DHFR-like_dom_sf"/>
</dbReference>
<gene>
    <name evidence="2" type="ORF">V6R90_16430</name>
</gene>
<dbReference type="RefSeq" id="WP_251535194.1">
    <property type="nucleotide sequence ID" value="NZ_JBEGDP010000023.1"/>
</dbReference>
<dbReference type="Pfam" id="PF01872">
    <property type="entry name" value="RibD_C"/>
    <property type="match status" value="1"/>
</dbReference>
<dbReference type="SUPFAM" id="SSF53597">
    <property type="entry name" value="Dihydrofolate reductase-like"/>
    <property type="match status" value="1"/>
</dbReference>
<evidence type="ECO:0000259" key="1">
    <source>
        <dbReference type="Pfam" id="PF01872"/>
    </source>
</evidence>
<comment type="caution">
    <text evidence="2">The sequence shown here is derived from an EMBL/GenBank/DDBJ whole genome shotgun (WGS) entry which is preliminary data.</text>
</comment>
<dbReference type="InterPro" id="IPR002734">
    <property type="entry name" value="RibDG_C"/>
</dbReference>
<protein>
    <submittedName>
        <fullName evidence="2">Dihydrofolate reductase family protein</fullName>
    </submittedName>
</protein>
<dbReference type="Proteomes" id="UP001482520">
    <property type="component" value="Unassembled WGS sequence"/>
</dbReference>
<proteinExistence type="predicted"/>
<name>A0ABV1P2A9_9ACTN</name>
<sequence>MARIVATFFISLDGVVERPDQWHFPYFTEQMGAVIGAGMQTRGAYLMGRRLYDEWAAHWTAHPDDDEFGPFITPLRKYVLSSHPLDTDWENSHLVTGDDAEVAAQVARIKEETEGDIGMSGCATTVRWLLAHDLLDELELLVHPLAVGAGQRLFEDTGQVPLELLGSTVLDSGVLHLRYAPAPAGS</sequence>
<dbReference type="EMBL" id="JBEGDP010000023">
    <property type="protein sequence ID" value="MEQ7848868.1"/>
    <property type="molecule type" value="Genomic_DNA"/>
</dbReference>
<dbReference type="Gene3D" id="3.40.430.10">
    <property type="entry name" value="Dihydrofolate Reductase, subunit A"/>
    <property type="match status" value="1"/>
</dbReference>
<keyword evidence="3" id="KW-1185">Reference proteome</keyword>
<feature type="domain" description="Bacterial bifunctional deaminase-reductase C-terminal" evidence="1">
    <location>
        <begin position="4"/>
        <end position="175"/>
    </location>
</feature>
<evidence type="ECO:0000313" key="2">
    <source>
        <dbReference type="EMBL" id="MEQ7848868.1"/>
    </source>
</evidence>
<evidence type="ECO:0000313" key="3">
    <source>
        <dbReference type="Proteomes" id="UP001482520"/>
    </source>
</evidence>
<reference evidence="2 3" key="1">
    <citation type="submission" date="2024-02" db="EMBL/GenBank/DDBJ databases">
        <title>Full genome sequence of Nocardioides kribbensis.</title>
        <authorList>
            <person name="Poletto B.L."/>
            <person name="Silva G."/>
            <person name="Galante D."/>
            <person name="Campos K.R."/>
            <person name="Santos M.B.N."/>
            <person name="Sacchi C.T."/>
        </authorList>
    </citation>
    <scope>NUCLEOTIDE SEQUENCE [LARGE SCALE GENOMIC DNA]</scope>
    <source>
        <strain evidence="2 3">O4R</strain>
    </source>
</reference>